<feature type="compositionally biased region" description="Basic and acidic residues" evidence="1">
    <location>
        <begin position="195"/>
        <end position="205"/>
    </location>
</feature>
<evidence type="ECO:0000313" key="3">
    <source>
        <dbReference type="Proteomes" id="UP000186857"/>
    </source>
</evidence>
<dbReference type="SUPFAM" id="SSF103088">
    <property type="entry name" value="OmpA-like"/>
    <property type="match status" value="1"/>
</dbReference>
<evidence type="ECO:0000313" key="2">
    <source>
        <dbReference type="EMBL" id="OLO43252.1"/>
    </source>
</evidence>
<dbReference type="Gene3D" id="3.30.1330.60">
    <property type="entry name" value="OmpA-like domain"/>
    <property type="match status" value="1"/>
</dbReference>
<dbReference type="RefSeq" id="WP_075377469.1">
    <property type="nucleotide sequence ID" value="NZ_MSKJ01000029.1"/>
</dbReference>
<feature type="compositionally biased region" description="Pro residues" evidence="1">
    <location>
        <begin position="208"/>
        <end position="220"/>
    </location>
</feature>
<sequence>MWNVINGSGLFLETAPGEKVTSFLSFGKVDTDTDTVTVTVTVMVPMAGFTTVSVLDADAAKKAGINLTTAKKELAKWPNAITKDTAPVAIERCARALDDSTSTQASGKDITVTLASDVAFASDSADLAPGAEAQLKTVATQLGQHPDGGTLTIDHPEGKYSLKGPPSASPTSPSRTAEAYPGLPQGREVVPVLARGRDKDGDNRLLHSPPPSGAPPTASP</sequence>
<feature type="region of interest" description="Disordered" evidence="1">
    <location>
        <begin position="142"/>
        <end position="220"/>
    </location>
</feature>
<dbReference type="AlphaFoldDB" id="A0A1Q8V519"/>
<organism evidence="2 3">
    <name type="scientific">Actinomyces oris</name>
    <dbReference type="NCBI Taxonomy" id="544580"/>
    <lineage>
        <taxon>Bacteria</taxon>
        <taxon>Bacillati</taxon>
        <taxon>Actinomycetota</taxon>
        <taxon>Actinomycetes</taxon>
        <taxon>Actinomycetales</taxon>
        <taxon>Actinomycetaceae</taxon>
        <taxon>Actinomyces</taxon>
    </lineage>
</organism>
<accession>A0A1Q8V519</accession>
<dbReference type="Proteomes" id="UP000186857">
    <property type="component" value="Unassembled WGS sequence"/>
</dbReference>
<feature type="compositionally biased region" description="Low complexity" evidence="1">
    <location>
        <begin position="165"/>
        <end position="177"/>
    </location>
</feature>
<gene>
    <name evidence="2" type="ORF">BKH29_11235</name>
</gene>
<protein>
    <submittedName>
        <fullName evidence="2">Uncharacterized protein</fullName>
    </submittedName>
</protein>
<dbReference type="InterPro" id="IPR036737">
    <property type="entry name" value="OmpA-like_sf"/>
</dbReference>
<comment type="caution">
    <text evidence="2">The sequence shown here is derived from an EMBL/GenBank/DDBJ whole genome shotgun (WGS) entry which is preliminary data.</text>
</comment>
<reference evidence="2 3" key="1">
    <citation type="submission" date="2016-12" db="EMBL/GenBank/DDBJ databases">
        <title>Genomic Comparison of strains in the 'Actinomyces naeslundii' Group.</title>
        <authorList>
            <person name="Mughal S.R."/>
            <person name="Do T."/>
            <person name="Gilbert S.C."/>
            <person name="Witherden E.A."/>
            <person name="Didelot X."/>
            <person name="Beighton D."/>
        </authorList>
    </citation>
    <scope>NUCLEOTIDE SEQUENCE [LARGE SCALE GENOMIC DNA]</scope>
    <source>
        <strain evidence="2 3">CCUG 33920</strain>
    </source>
</reference>
<proteinExistence type="predicted"/>
<name>A0A1Q8V519_9ACTO</name>
<dbReference type="EMBL" id="MSKJ01000029">
    <property type="protein sequence ID" value="OLO43252.1"/>
    <property type="molecule type" value="Genomic_DNA"/>
</dbReference>
<evidence type="ECO:0000256" key="1">
    <source>
        <dbReference type="SAM" id="MobiDB-lite"/>
    </source>
</evidence>